<keyword evidence="4 7" id="KW-1133">Transmembrane helix</keyword>
<dbReference type="Proteomes" id="UP000436911">
    <property type="component" value="Unassembled WGS sequence"/>
</dbReference>
<dbReference type="AlphaFoldDB" id="A0A368NZX8"/>
<evidence type="ECO:0000256" key="5">
    <source>
        <dbReference type="ARBA" id="ARBA00023136"/>
    </source>
</evidence>
<accession>A0A368NZX8</accession>
<dbReference type="GO" id="GO:0005886">
    <property type="term" value="C:plasma membrane"/>
    <property type="evidence" value="ECO:0007669"/>
    <property type="project" value="UniProtKB-SubCell"/>
</dbReference>
<evidence type="ECO:0000256" key="7">
    <source>
        <dbReference type="SAM" id="Phobius"/>
    </source>
</evidence>
<evidence type="ECO:0000256" key="4">
    <source>
        <dbReference type="ARBA" id="ARBA00022989"/>
    </source>
</evidence>
<feature type="transmembrane region" description="Helical" evidence="7">
    <location>
        <begin position="32"/>
        <end position="53"/>
    </location>
</feature>
<protein>
    <submittedName>
        <fullName evidence="8">ABC transporter permease</fullName>
    </submittedName>
</protein>
<feature type="region of interest" description="Disordered" evidence="6">
    <location>
        <begin position="1"/>
        <end position="22"/>
    </location>
</feature>
<organism evidence="8 9">
    <name type="scientific">Agrobacterium vitis</name>
    <name type="common">Rhizobium vitis</name>
    <dbReference type="NCBI Taxonomy" id="373"/>
    <lineage>
        <taxon>Bacteria</taxon>
        <taxon>Pseudomonadati</taxon>
        <taxon>Pseudomonadota</taxon>
        <taxon>Alphaproteobacteria</taxon>
        <taxon>Hyphomicrobiales</taxon>
        <taxon>Rhizobiaceae</taxon>
        <taxon>Rhizobium/Agrobacterium group</taxon>
        <taxon>Agrobacterium</taxon>
    </lineage>
</organism>
<evidence type="ECO:0000256" key="2">
    <source>
        <dbReference type="ARBA" id="ARBA00022475"/>
    </source>
</evidence>
<comment type="subcellular location">
    <subcellularLocation>
        <location evidence="1">Cell membrane</location>
        <topology evidence="1">Multi-pass membrane protein</topology>
    </subcellularLocation>
</comment>
<feature type="transmembrane region" description="Helical" evidence="7">
    <location>
        <begin position="197"/>
        <end position="215"/>
    </location>
</feature>
<dbReference type="PANTHER" id="PTHR32196">
    <property type="entry name" value="ABC TRANSPORTER PERMEASE PROTEIN YPHD-RELATED-RELATED"/>
    <property type="match status" value="1"/>
</dbReference>
<dbReference type="OrthoDB" id="7157592at2"/>
<feature type="transmembrane region" description="Helical" evidence="7">
    <location>
        <begin position="293"/>
        <end position="313"/>
    </location>
</feature>
<evidence type="ECO:0000313" key="8">
    <source>
        <dbReference type="EMBL" id="KAA3528064.1"/>
    </source>
</evidence>
<dbReference type="GeneID" id="60680346"/>
<feature type="transmembrane region" description="Helical" evidence="7">
    <location>
        <begin position="86"/>
        <end position="103"/>
    </location>
</feature>
<keyword evidence="5 7" id="KW-0472">Membrane</keyword>
<keyword evidence="2" id="KW-1003">Cell membrane</keyword>
<feature type="transmembrane region" description="Helical" evidence="7">
    <location>
        <begin position="109"/>
        <end position="133"/>
    </location>
</feature>
<sequence length="348" mass="35582">MAEITTGKPQQSSDKPPQKGLSDRQKDIIQKFAALGCLVVLAAVFALTSNAFLSVNNGMTIALQVTSIAFLGIGATYVIITGGIDLSVGSVLALAGVVAALAVKELGAPVWIGMLLGVLTGTACGVINGLVITKLKLPPFIATLGMMLIARGVALQITGARAVSGLGESFGVLGNGSLLRFESIDDQGFPVVSFPGIPYPVVLMIIIAVAAAFVLNRTVLGRHIYATGSNADAAQLSGVNVARVTAFTYIVSGTLAGLTGCVLMSRLVTAQPNEGVAYELDAIASAVIGGTSLIGGVGTISGTFIGAFVIGILRNGLNMNGVSAFTQQIIIGLVILGTVWIDQIRNRK</sequence>
<name>A0A368NZX8_AGRVI</name>
<dbReference type="GO" id="GO:0022857">
    <property type="term" value="F:transmembrane transporter activity"/>
    <property type="evidence" value="ECO:0007669"/>
    <property type="project" value="InterPro"/>
</dbReference>
<reference evidence="8 9" key="1">
    <citation type="submission" date="2018-08" db="EMBL/GenBank/DDBJ databases">
        <title>Genome sequencing of Agrobacterium vitis strain ICMP 10754.</title>
        <authorList>
            <person name="Visnovsky S.B."/>
            <person name="Pitman A.R."/>
        </authorList>
    </citation>
    <scope>NUCLEOTIDE SEQUENCE [LARGE SCALE GENOMIC DNA]</scope>
    <source>
        <strain evidence="8 9">ICMP 10754</strain>
    </source>
</reference>
<dbReference type="InterPro" id="IPR001851">
    <property type="entry name" value="ABC_transp_permease"/>
</dbReference>
<dbReference type="EMBL" id="QUSG01000005">
    <property type="protein sequence ID" value="KAA3528064.1"/>
    <property type="molecule type" value="Genomic_DNA"/>
</dbReference>
<evidence type="ECO:0000256" key="1">
    <source>
        <dbReference type="ARBA" id="ARBA00004651"/>
    </source>
</evidence>
<feature type="transmembrane region" description="Helical" evidence="7">
    <location>
        <begin position="140"/>
        <end position="159"/>
    </location>
</feature>
<dbReference type="RefSeq" id="WP_060716196.1">
    <property type="nucleotide sequence ID" value="NZ_CP055266.1"/>
</dbReference>
<keyword evidence="3 7" id="KW-0812">Transmembrane</keyword>
<evidence type="ECO:0000256" key="3">
    <source>
        <dbReference type="ARBA" id="ARBA00022692"/>
    </source>
</evidence>
<dbReference type="CDD" id="cd06579">
    <property type="entry name" value="TM_PBP1_transp_AraH_like"/>
    <property type="match status" value="1"/>
</dbReference>
<comment type="caution">
    <text evidence="8">The sequence shown here is derived from an EMBL/GenBank/DDBJ whole genome shotgun (WGS) entry which is preliminary data.</text>
</comment>
<evidence type="ECO:0000313" key="9">
    <source>
        <dbReference type="Proteomes" id="UP000436911"/>
    </source>
</evidence>
<feature type="transmembrane region" description="Helical" evidence="7">
    <location>
        <begin position="59"/>
        <end position="79"/>
    </location>
</feature>
<gene>
    <name evidence="8" type="ORF">DXT89_12520</name>
</gene>
<feature type="transmembrane region" description="Helical" evidence="7">
    <location>
        <begin position="325"/>
        <end position="341"/>
    </location>
</feature>
<evidence type="ECO:0000256" key="6">
    <source>
        <dbReference type="SAM" id="MobiDB-lite"/>
    </source>
</evidence>
<dbReference type="Pfam" id="PF02653">
    <property type="entry name" value="BPD_transp_2"/>
    <property type="match status" value="1"/>
</dbReference>
<proteinExistence type="predicted"/>